<dbReference type="Pfam" id="PF03372">
    <property type="entry name" value="Exo_endo_phos"/>
    <property type="match status" value="1"/>
</dbReference>
<dbReference type="InterPro" id="IPR005135">
    <property type="entry name" value="Endo/exonuclease/phosphatase"/>
</dbReference>
<name>A0A169P9G6_STRLU</name>
<dbReference type="GO" id="GO:0008311">
    <property type="term" value="F:double-stranded DNA 3'-5' DNA exonuclease activity"/>
    <property type="evidence" value="ECO:0007669"/>
    <property type="project" value="InterPro"/>
</dbReference>
<dbReference type="PANTHER" id="PTHR43250">
    <property type="entry name" value="EXODEOXYRIBONUCLEASE III"/>
    <property type="match status" value="1"/>
</dbReference>
<evidence type="ECO:0000259" key="1">
    <source>
        <dbReference type="Pfam" id="PF03372"/>
    </source>
</evidence>
<dbReference type="InterPro" id="IPR036691">
    <property type="entry name" value="Endo/exonu/phosph_ase_sf"/>
</dbReference>
<gene>
    <name evidence="2" type="ORF">SLA_6073</name>
</gene>
<organism evidence="2 3">
    <name type="scientific">Streptomyces laurentii</name>
    <dbReference type="NCBI Taxonomy" id="39478"/>
    <lineage>
        <taxon>Bacteria</taxon>
        <taxon>Bacillati</taxon>
        <taxon>Actinomycetota</taxon>
        <taxon>Actinomycetes</taxon>
        <taxon>Kitasatosporales</taxon>
        <taxon>Streptomycetaceae</taxon>
        <taxon>Streptomyces</taxon>
    </lineage>
</organism>
<evidence type="ECO:0000313" key="2">
    <source>
        <dbReference type="EMBL" id="BAU86942.1"/>
    </source>
</evidence>
<dbReference type="GO" id="GO:0006281">
    <property type="term" value="P:DNA repair"/>
    <property type="evidence" value="ECO:0007669"/>
    <property type="project" value="InterPro"/>
</dbReference>
<dbReference type="KEGG" id="slau:SLA_6073"/>
<keyword evidence="3" id="KW-1185">Reference proteome</keyword>
<dbReference type="EMBL" id="AP017424">
    <property type="protein sequence ID" value="BAU86942.1"/>
    <property type="molecule type" value="Genomic_DNA"/>
</dbReference>
<accession>A0A169P9G6</accession>
<keyword evidence="2" id="KW-0378">Hydrolase</keyword>
<dbReference type="GO" id="GO:0004519">
    <property type="term" value="F:endonuclease activity"/>
    <property type="evidence" value="ECO:0007669"/>
    <property type="project" value="UniProtKB-KW"/>
</dbReference>
<proteinExistence type="predicted"/>
<dbReference type="RefSeq" id="WP_359882851.1">
    <property type="nucleotide sequence ID" value="NZ_JBEYHT010000056.1"/>
</dbReference>
<dbReference type="Proteomes" id="UP000217676">
    <property type="component" value="Chromosome"/>
</dbReference>
<protein>
    <submittedName>
        <fullName evidence="2">Endonuclease/exonuclease/phosphatase</fullName>
    </submittedName>
</protein>
<keyword evidence="2" id="KW-0540">Nuclease</keyword>
<keyword evidence="2" id="KW-0269">Exonuclease</keyword>
<evidence type="ECO:0000313" key="3">
    <source>
        <dbReference type="Proteomes" id="UP000217676"/>
    </source>
</evidence>
<reference evidence="2 3" key="1">
    <citation type="journal article" date="2016" name="Genome Announc.">
        <title>Complete Genome Sequence of Thiostrepton-Producing Streptomyces laurentii ATCC 31255.</title>
        <authorList>
            <person name="Doi K."/>
            <person name="Fujino Y."/>
            <person name="Nagayoshi Y."/>
            <person name="Ohshima T."/>
            <person name="Ogata S."/>
        </authorList>
    </citation>
    <scope>NUCLEOTIDE SEQUENCE [LARGE SCALE GENOMIC DNA]</scope>
    <source>
        <strain evidence="2 3">ATCC 31255</strain>
    </source>
</reference>
<dbReference type="InterPro" id="IPR037493">
    <property type="entry name" value="ExoIII-like"/>
</dbReference>
<dbReference type="AlphaFoldDB" id="A0A169P9G6"/>
<dbReference type="Gene3D" id="3.60.10.10">
    <property type="entry name" value="Endonuclease/exonuclease/phosphatase"/>
    <property type="match status" value="1"/>
</dbReference>
<keyword evidence="2" id="KW-0255">Endonuclease</keyword>
<feature type="domain" description="Endonuclease/exonuclease/phosphatase" evidence="1">
    <location>
        <begin position="1"/>
        <end position="234"/>
    </location>
</feature>
<sequence>MTFNLNNPSRERAERQLRYLAQRPEPVLVLTETARSAGCEFLAERFEGAGYSVNFPRPPQGTRERGVMIVSRLATSPLPLPVDYLPHRVAAVTVETSTGPLEVVGVYVPSRDATEAKITRKRRFLEGLAAVLPTGVVGRRLVLGDFNILEPAHVPRYRIFQEWEYAFYTGLGAAGYRDAFRFLAPDALEYSWVGRTGDGYRYDHAHVSGPLAASVEGCRYVHEPRTNEDRLTDHSALTVSLALAATAPLDV</sequence>
<dbReference type="PANTHER" id="PTHR43250:SF2">
    <property type="entry name" value="EXODEOXYRIBONUCLEASE III"/>
    <property type="match status" value="1"/>
</dbReference>
<dbReference type="SUPFAM" id="SSF56219">
    <property type="entry name" value="DNase I-like"/>
    <property type="match status" value="1"/>
</dbReference>